<keyword evidence="3" id="KW-0689">Ribosomal protein</keyword>
<evidence type="ECO:0000256" key="3">
    <source>
        <dbReference type="ARBA" id="ARBA00022980"/>
    </source>
</evidence>
<dbReference type="Gene3D" id="3.30.390.140">
    <property type="match status" value="1"/>
</dbReference>
<comment type="caution">
    <text evidence="7">The sequence shown here is derived from an EMBL/GenBank/DDBJ whole genome shotgun (WGS) entry which is preliminary data.</text>
</comment>
<evidence type="ECO:0000256" key="1">
    <source>
        <dbReference type="ARBA" id="ARBA00008561"/>
    </source>
</evidence>
<comment type="subunit">
    <text evidence="2">Part of the 30S ribosomal subunit.</text>
</comment>
<keyword evidence="4" id="KW-0687">Ribonucleoprotein</keyword>
<dbReference type="EMBL" id="BSDZ01000004">
    <property type="protein sequence ID" value="GLI59787.1"/>
    <property type="molecule type" value="Genomic_DNA"/>
</dbReference>
<sequence>MASALLASRQVPSCLSSQRRSARSSAVRSRPAPFTPARRVFARAQEAASEPTVTDEELAQLVEEEEDEDEVLDDLDEVYSAAAADEEEGEDDFELDEEDPDLLAGLEAAALLEDDIDLETAAAVGAELDTDEEDKELAAAALEEVLAEKLSGNVMISEAELAEITAGVPAEALEEADLEDFVPAMNSDRYEERPLSADDKEAIAPYKLTKGELRNLLPQDWDQINVDFFSNKKDENIPLPEFRLNVLWTEKNLAVAIDQVYSRGQVSPLTEYYFWPRQDAWEELRMNLEMRPWISERDRIILLNRLTQLINFWQDEEVKHTVEEARAEFPDCAFAVA</sequence>
<feature type="region of interest" description="Disordered" evidence="6">
    <location>
        <begin position="1"/>
        <end position="33"/>
    </location>
</feature>
<dbReference type="InterPro" id="IPR038447">
    <property type="entry name" value="PSRP-3/Ycf65_sf"/>
</dbReference>
<proteinExistence type="inferred from homology"/>
<dbReference type="InterPro" id="IPR006924">
    <property type="entry name" value="Ribosomal_cS23-like"/>
</dbReference>
<dbReference type="Proteomes" id="UP001165090">
    <property type="component" value="Unassembled WGS sequence"/>
</dbReference>
<dbReference type="Pfam" id="PF04839">
    <property type="entry name" value="PSRP-3_Ycf65"/>
    <property type="match status" value="1"/>
</dbReference>
<evidence type="ECO:0000256" key="4">
    <source>
        <dbReference type="ARBA" id="ARBA00023274"/>
    </source>
</evidence>
<organism evidence="7 8">
    <name type="scientific">Volvox africanus</name>
    <dbReference type="NCBI Taxonomy" id="51714"/>
    <lineage>
        <taxon>Eukaryota</taxon>
        <taxon>Viridiplantae</taxon>
        <taxon>Chlorophyta</taxon>
        <taxon>core chlorophytes</taxon>
        <taxon>Chlorophyceae</taxon>
        <taxon>CS clade</taxon>
        <taxon>Chlamydomonadales</taxon>
        <taxon>Volvocaceae</taxon>
        <taxon>Volvox</taxon>
    </lineage>
</organism>
<evidence type="ECO:0000313" key="7">
    <source>
        <dbReference type="EMBL" id="GLI59787.1"/>
    </source>
</evidence>
<accession>A0ABQ5RQE1</accession>
<dbReference type="PANTHER" id="PTHR35108">
    <property type="entry name" value="30S RIBOSOMAL PROTEIN 3, CHLOROPLASTIC"/>
    <property type="match status" value="1"/>
</dbReference>
<evidence type="ECO:0000256" key="5">
    <source>
        <dbReference type="ARBA" id="ARBA00035379"/>
    </source>
</evidence>
<evidence type="ECO:0000313" key="8">
    <source>
        <dbReference type="Proteomes" id="UP001165090"/>
    </source>
</evidence>
<gene>
    <name evidence="7" type="ORF">VaNZ11_001751</name>
</gene>
<evidence type="ECO:0000256" key="2">
    <source>
        <dbReference type="ARBA" id="ARBA00011458"/>
    </source>
</evidence>
<keyword evidence="8" id="KW-1185">Reference proteome</keyword>
<evidence type="ECO:0000256" key="6">
    <source>
        <dbReference type="SAM" id="MobiDB-lite"/>
    </source>
</evidence>
<dbReference type="PANTHER" id="PTHR35108:SF1">
    <property type="entry name" value="OS04G0461100 PROTEIN"/>
    <property type="match status" value="1"/>
</dbReference>
<protein>
    <recommendedName>
        <fullName evidence="5">30S ribosomal protein 3, chloroplastic</fullName>
    </recommendedName>
</protein>
<feature type="compositionally biased region" description="Low complexity" evidence="6">
    <location>
        <begin position="16"/>
        <end position="30"/>
    </location>
</feature>
<comment type="similarity">
    <text evidence="1">Belongs to the chloroplast-specific ribosomal protein cS23 family.</text>
</comment>
<reference evidence="7 8" key="1">
    <citation type="journal article" date="2023" name="IScience">
        <title>Expanded male sex-determining region conserved during the evolution of homothallism in the green alga Volvox.</title>
        <authorList>
            <person name="Yamamoto K."/>
            <person name="Matsuzaki R."/>
            <person name="Mahakham W."/>
            <person name="Heman W."/>
            <person name="Sekimoto H."/>
            <person name="Kawachi M."/>
            <person name="Minakuchi Y."/>
            <person name="Toyoda A."/>
            <person name="Nozaki H."/>
        </authorList>
    </citation>
    <scope>NUCLEOTIDE SEQUENCE [LARGE SCALE GENOMIC DNA]</scope>
    <source>
        <strain evidence="7 8">NIES-4468</strain>
    </source>
</reference>
<name>A0ABQ5RQE1_9CHLO</name>